<keyword evidence="1" id="KW-0812">Transmembrane</keyword>
<feature type="transmembrane region" description="Helical" evidence="1">
    <location>
        <begin position="98"/>
        <end position="125"/>
    </location>
</feature>
<evidence type="ECO:0000313" key="4">
    <source>
        <dbReference type="Proteomes" id="UP000002028"/>
    </source>
</evidence>
<keyword evidence="1" id="KW-1133">Transmembrane helix</keyword>
<dbReference type="GO" id="GO:0000155">
    <property type="term" value="F:phosphorelay sensor kinase activity"/>
    <property type="evidence" value="ECO:0007669"/>
    <property type="project" value="InterPro"/>
</dbReference>
<feature type="transmembrane region" description="Helical" evidence="1">
    <location>
        <begin position="56"/>
        <end position="77"/>
    </location>
</feature>
<dbReference type="AlphaFoldDB" id="D2QDJ9"/>
<dbReference type="SUPFAM" id="SSF55874">
    <property type="entry name" value="ATPase domain of HSP90 chaperone/DNA topoisomerase II/histidine kinase"/>
    <property type="match status" value="1"/>
</dbReference>
<dbReference type="eggNOG" id="COG2972">
    <property type="taxonomic scope" value="Bacteria"/>
</dbReference>
<feature type="domain" description="Signal transduction histidine kinase internal region" evidence="2">
    <location>
        <begin position="176"/>
        <end position="252"/>
    </location>
</feature>
<dbReference type="Proteomes" id="UP000002028">
    <property type="component" value="Chromosome"/>
</dbReference>
<dbReference type="KEGG" id="sli:Slin_2090"/>
<dbReference type="InterPro" id="IPR010559">
    <property type="entry name" value="Sig_transdc_His_kin_internal"/>
</dbReference>
<gene>
    <name evidence="3" type="ordered locus">Slin_2090</name>
</gene>
<dbReference type="GO" id="GO:0016020">
    <property type="term" value="C:membrane"/>
    <property type="evidence" value="ECO:0007669"/>
    <property type="project" value="InterPro"/>
</dbReference>
<evidence type="ECO:0000259" key="2">
    <source>
        <dbReference type="Pfam" id="PF06580"/>
    </source>
</evidence>
<reference evidence="3 4" key="1">
    <citation type="journal article" date="2010" name="Stand. Genomic Sci.">
        <title>Complete genome sequence of Spirosoma linguale type strain (1).</title>
        <authorList>
            <person name="Lail K."/>
            <person name="Sikorski J."/>
            <person name="Saunders E."/>
            <person name="Lapidus A."/>
            <person name="Glavina Del Rio T."/>
            <person name="Copeland A."/>
            <person name="Tice H."/>
            <person name="Cheng J.-F."/>
            <person name="Lucas S."/>
            <person name="Nolan M."/>
            <person name="Bruce D."/>
            <person name="Goodwin L."/>
            <person name="Pitluck S."/>
            <person name="Ivanova N."/>
            <person name="Mavromatis K."/>
            <person name="Ovchinnikova G."/>
            <person name="Pati A."/>
            <person name="Chen A."/>
            <person name="Palaniappan K."/>
            <person name="Land M."/>
            <person name="Hauser L."/>
            <person name="Chang Y.-J."/>
            <person name="Jeffries C.D."/>
            <person name="Chain P."/>
            <person name="Brettin T."/>
            <person name="Detter J.C."/>
            <person name="Schuetze A."/>
            <person name="Rohde M."/>
            <person name="Tindall B.J."/>
            <person name="Goeker M."/>
            <person name="Bristow J."/>
            <person name="Eisen J.A."/>
            <person name="Markowitz V."/>
            <person name="Hugenholtz P."/>
            <person name="Kyrpides N.C."/>
            <person name="Klenk H.-P."/>
            <person name="Chen F."/>
        </authorList>
    </citation>
    <scope>NUCLEOTIDE SEQUENCE [LARGE SCALE GENOMIC DNA]</scope>
    <source>
        <strain evidence="4">ATCC 33905 / DSM 74 / LMG 10896 / Claus 1</strain>
    </source>
</reference>
<dbReference type="HOGENOM" id="CLU_020473_0_2_10"/>
<dbReference type="RefSeq" id="WP_012926677.1">
    <property type="nucleotide sequence ID" value="NC_013730.1"/>
</dbReference>
<dbReference type="InterPro" id="IPR036890">
    <property type="entry name" value="HATPase_C_sf"/>
</dbReference>
<name>D2QDJ9_SPILD</name>
<keyword evidence="1" id="KW-0472">Membrane</keyword>
<dbReference type="PANTHER" id="PTHR34220:SF7">
    <property type="entry name" value="SENSOR HISTIDINE KINASE YPDA"/>
    <property type="match status" value="1"/>
</dbReference>
<dbReference type="PANTHER" id="PTHR34220">
    <property type="entry name" value="SENSOR HISTIDINE KINASE YPDA"/>
    <property type="match status" value="1"/>
</dbReference>
<keyword evidence="3" id="KW-0808">Transferase</keyword>
<dbReference type="InterPro" id="IPR050640">
    <property type="entry name" value="Bact_2-comp_sensor_kinase"/>
</dbReference>
<keyword evidence="3" id="KW-0418">Kinase</keyword>
<feature type="transmembrane region" description="Helical" evidence="1">
    <location>
        <begin position="131"/>
        <end position="149"/>
    </location>
</feature>
<accession>D2QDJ9</accession>
<proteinExistence type="predicted"/>
<keyword evidence="4" id="KW-1185">Reference proteome</keyword>
<protein>
    <submittedName>
        <fullName evidence="3">Signal transduction histidine kinase, LytS</fullName>
    </submittedName>
</protein>
<dbReference type="STRING" id="504472.Slin_2090"/>
<dbReference type="Pfam" id="PF06580">
    <property type="entry name" value="His_kinase"/>
    <property type="match status" value="1"/>
</dbReference>
<evidence type="ECO:0000313" key="3">
    <source>
        <dbReference type="EMBL" id="ADB38129.1"/>
    </source>
</evidence>
<organism evidence="3 4">
    <name type="scientific">Spirosoma linguale (strain ATCC 33905 / DSM 74 / LMG 10896 / Claus 1)</name>
    <dbReference type="NCBI Taxonomy" id="504472"/>
    <lineage>
        <taxon>Bacteria</taxon>
        <taxon>Pseudomonadati</taxon>
        <taxon>Bacteroidota</taxon>
        <taxon>Cytophagia</taxon>
        <taxon>Cytophagales</taxon>
        <taxon>Cytophagaceae</taxon>
        <taxon>Spirosoma</taxon>
    </lineage>
</organism>
<feature type="transmembrane region" description="Helical" evidence="1">
    <location>
        <begin position="26"/>
        <end position="44"/>
    </location>
</feature>
<sequence length="362" mass="42679">MIASPRKDPYFAGARLEAMQKLHDRWFRMLGIPLLSFFGDWIFYDEINRQHGQSFWLDYLISLIEVSLLWTLVRVVIIKARKRYPDLKQTRQRILYQAGWFLVITGIYRVCTSLLYDVTFFWGYHYTPLRYVYNIAVGFFCALPVAAIYEGIYLYRQWMVTYFEAEELKKRNLQTQLESLKEQVKPHFLFNCLNTLQALVIEEEKQRTLDFITDLAQVYRYLLQSNHQSLISLHKELEFIRAFVELLQHRFEGGFRLEIDIPEHYLDHQLPPLTLQILVENAVKHNRISVAHPLTIKLYSDSTGNLVVVNNRQPKRTRVASNGTGLANISAKYRLLNQSDIIIYESNTHFQVSIPLLKPVLL</sequence>
<evidence type="ECO:0000256" key="1">
    <source>
        <dbReference type="SAM" id="Phobius"/>
    </source>
</evidence>
<dbReference type="EMBL" id="CP001769">
    <property type="protein sequence ID" value="ADB38129.1"/>
    <property type="molecule type" value="Genomic_DNA"/>
</dbReference>